<evidence type="ECO:0000313" key="6">
    <source>
        <dbReference type="EMBL" id="MDQ0215484.1"/>
    </source>
</evidence>
<feature type="transmembrane region" description="Helical" evidence="5">
    <location>
        <begin position="92"/>
        <end position="111"/>
    </location>
</feature>
<dbReference type="Proteomes" id="UP001237207">
    <property type="component" value="Unassembled WGS sequence"/>
</dbReference>
<evidence type="ECO:0000256" key="2">
    <source>
        <dbReference type="ARBA" id="ARBA00022692"/>
    </source>
</evidence>
<comment type="subcellular location">
    <subcellularLocation>
        <location evidence="1">Membrane</location>
        <topology evidence="1">Multi-pass membrane protein</topology>
    </subcellularLocation>
</comment>
<evidence type="ECO:0000313" key="7">
    <source>
        <dbReference type="Proteomes" id="UP001237207"/>
    </source>
</evidence>
<feature type="transmembrane region" description="Helical" evidence="5">
    <location>
        <begin position="31"/>
        <end position="50"/>
    </location>
</feature>
<gene>
    <name evidence="6" type="ORF">J2S13_001902</name>
</gene>
<protein>
    <submittedName>
        <fullName evidence="6">Murein hydrolase (TIGR00659 family)</fullName>
    </submittedName>
</protein>
<feature type="transmembrane region" description="Helical" evidence="5">
    <location>
        <begin position="6"/>
        <end position="24"/>
    </location>
</feature>
<keyword evidence="2 5" id="KW-0812">Transmembrane</keyword>
<dbReference type="AlphaFoldDB" id="A0AAJ1T401"/>
<dbReference type="GO" id="GO:0016020">
    <property type="term" value="C:membrane"/>
    <property type="evidence" value="ECO:0007669"/>
    <property type="project" value="UniProtKB-SubCell"/>
</dbReference>
<keyword evidence="4 5" id="KW-0472">Membrane</keyword>
<feature type="transmembrane region" description="Helical" evidence="5">
    <location>
        <begin position="146"/>
        <end position="167"/>
    </location>
</feature>
<dbReference type="InterPro" id="IPR007300">
    <property type="entry name" value="CidB/LrgB"/>
</dbReference>
<organism evidence="6 7">
    <name type="scientific">Oikeobacillus pervagus</name>
    <dbReference type="NCBI Taxonomy" id="1325931"/>
    <lineage>
        <taxon>Bacteria</taxon>
        <taxon>Bacillati</taxon>
        <taxon>Bacillota</taxon>
        <taxon>Bacilli</taxon>
        <taxon>Bacillales</taxon>
        <taxon>Bacillaceae</taxon>
        <taxon>Oikeobacillus</taxon>
    </lineage>
</organism>
<name>A0AAJ1T401_9BACI</name>
<dbReference type="PANTHER" id="PTHR30249">
    <property type="entry name" value="PUTATIVE SEROTONIN TRANSPORTER"/>
    <property type="match status" value="1"/>
</dbReference>
<proteinExistence type="predicted"/>
<keyword evidence="3 5" id="KW-1133">Transmembrane helix</keyword>
<evidence type="ECO:0000256" key="4">
    <source>
        <dbReference type="ARBA" id="ARBA00023136"/>
    </source>
</evidence>
<comment type="caution">
    <text evidence="6">The sequence shown here is derived from an EMBL/GenBank/DDBJ whole genome shotgun (WGS) entry which is preliminary data.</text>
</comment>
<keyword evidence="7" id="KW-1185">Reference proteome</keyword>
<sequence>MENIITPYSIIVTIAVYIFSLFLSKRFPSPLTSPVFISTAIIIFILIKSGITFEEYTPAKDIMTFLLGPATVALAVPIYHNKEVIMKKMFPAVTGLLLGTISTIVSALIFVKVFQLSDMIAASVATKSVTTPVAIEATKLIGGDPALAAAFVMVTGLFGAMLGPWIMNISRITDPFARGLATGTVAHGFGTAQIAMEGPLQGAVSGAAMGFAAIITSFILPWLFPLMF</sequence>
<dbReference type="EMBL" id="JAUSUC010000021">
    <property type="protein sequence ID" value="MDQ0215484.1"/>
    <property type="molecule type" value="Genomic_DNA"/>
</dbReference>
<dbReference type="PANTHER" id="PTHR30249:SF0">
    <property type="entry name" value="PLASTIDAL GLYCOLATE_GLYCERATE TRANSLOCATOR 1, CHLOROPLASTIC"/>
    <property type="match status" value="1"/>
</dbReference>
<feature type="transmembrane region" description="Helical" evidence="5">
    <location>
        <begin position="202"/>
        <end position="224"/>
    </location>
</feature>
<evidence type="ECO:0000256" key="1">
    <source>
        <dbReference type="ARBA" id="ARBA00004141"/>
    </source>
</evidence>
<dbReference type="Pfam" id="PF04172">
    <property type="entry name" value="LrgB"/>
    <property type="match status" value="1"/>
</dbReference>
<evidence type="ECO:0000256" key="3">
    <source>
        <dbReference type="ARBA" id="ARBA00022989"/>
    </source>
</evidence>
<keyword evidence="6" id="KW-0378">Hydrolase</keyword>
<evidence type="ECO:0000256" key="5">
    <source>
        <dbReference type="SAM" id="Phobius"/>
    </source>
</evidence>
<dbReference type="GO" id="GO:0016787">
    <property type="term" value="F:hydrolase activity"/>
    <property type="evidence" value="ECO:0007669"/>
    <property type="project" value="UniProtKB-KW"/>
</dbReference>
<feature type="transmembrane region" description="Helical" evidence="5">
    <location>
        <begin position="62"/>
        <end position="80"/>
    </location>
</feature>
<reference evidence="6" key="1">
    <citation type="submission" date="2023-07" db="EMBL/GenBank/DDBJ databases">
        <title>Genomic Encyclopedia of Type Strains, Phase IV (KMG-IV): sequencing the most valuable type-strain genomes for metagenomic binning, comparative biology and taxonomic classification.</title>
        <authorList>
            <person name="Goeker M."/>
        </authorList>
    </citation>
    <scope>NUCLEOTIDE SEQUENCE</scope>
    <source>
        <strain evidence="6">DSM 23947</strain>
    </source>
</reference>
<dbReference type="RefSeq" id="WP_307257492.1">
    <property type="nucleotide sequence ID" value="NZ_JAUSUC010000021.1"/>
</dbReference>
<accession>A0AAJ1T401</accession>